<accession>F9DW74</accession>
<sequence>MQYERLSQKYERLTTIYDRDHLFNQNKPVREKYSLTGFKTFY</sequence>
<protein>
    <submittedName>
        <fullName evidence="1">Uncharacterized protein</fullName>
    </submittedName>
</protein>
<evidence type="ECO:0000313" key="2">
    <source>
        <dbReference type="Proteomes" id="UP000005316"/>
    </source>
</evidence>
<dbReference type="EMBL" id="AFPZ01000097">
    <property type="protein sequence ID" value="EGQ22176.1"/>
    <property type="molecule type" value="Genomic_DNA"/>
</dbReference>
<proteinExistence type="predicted"/>
<dbReference type="AlphaFoldDB" id="F9DW74"/>
<name>F9DW74_9BACL</name>
<evidence type="ECO:0000313" key="1">
    <source>
        <dbReference type="EMBL" id="EGQ22176.1"/>
    </source>
</evidence>
<gene>
    <name evidence="1" type="ORF">HMPREF9372_3055</name>
</gene>
<reference evidence="1 2" key="1">
    <citation type="submission" date="2011-04" db="EMBL/GenBank/DDBJ databases">
        <authorList>
            <person name="Muzny D."/>
            <person name="Qin X."/>
            <person name="Deng J."/>
            <person name="Jiang H."/>
            <person name="Liu Y."/>
            <person name="Qu J."/>
            <person name="Song X.-Z."/>
            <person name="Zhang L."/>
            <person name="Thornton R."/>
            <person name="Coyle M."/>
            <person name="Francisco L."/>
            <person name="Jackson L."/>
            <person name="Javaid M."/>
            <person name="Korchina V."/>
            <person name="Kovar C."/>
            <person name="Mata R."/>
            <person name="Mathew T."/>
            <person name="Ngo R."/>
            <person name="Nguyen L."/>
            <person name="Nguyen N."/>
            <person name="Okwuonu G."/>
            <person name="Ongeri F."/>
            <person name="Pham C."/>
            <person name="Simmons D."/>
            <person name="Wilczek-Boney K."/>
            <person name="Hale W."/>
            <person name="Jakkamsetti A."/>
            <person name="Pham P."/>
            <person name="Ruth R."/>
            <person name="San Lucas F."/>
            <person name="Warren J."/>
            <person name="Zhang J."/>
            <person name="Zhao Z."/>
            <person name="Zhou C."/>
            <person name="Zhu D."/>
            <person name="Lee S."/>
            <person name="Bess C."/>
            <person name="Blankenburg K."/>
            <person name="Forbes L."/>
            <person name="Fu Q."/>
            <person name="Gubbala S."/>
            <person name="Hirani K."/>
            <person name="Jayaseelan J.C."/>
            <person name="Lara F."/>
            <person name="Munidasa M."/>
            <person name="Palculict T."/>
            <person name="Patil S."/>
            <person name="Pu L.-L."/>
            <person name="Saada N."/>
            <person name="Tang L."/>
            <person name="Weissenberger G."/>
            <person name="Zhu Y."/>
            <person name="Hemphill L."/>
            <person name="Shang Y."/>
            <person name="Youmans B."/>
            <person name="Ayvaz T."/>
            <person name="Ross M."/>
            <person name="Santibanez J."/>
            <person name="Aqrawi P."/>
            <person name="Gross S."/>
            <person name="Joshi V."/>
            <person name="Fowler G."/>
            <person name="Nazareth L."/>
            <person name="Reid J."/>
            <person name="Worley K."/>
            <person name="Petrosino J."/>
            <person name="Highlander S."/>
            <person name="Gibbs R."/>
        </authorList>
    </citation>
    <scope>NUCLEOTIDE SEQUENCE [LARGE SCALE GENOMIC DNA]</scope>
    <source>
        <strain evidence="1 2">2681</strain>
    </source>
</reference>
<dbReference type="HOGENOM" id="CLU_3258057_0_0_9"/>
<comment type="caution">
    <text evidence="1">The sequence shown here is derived from an EMBL/GenBank/DDBJ whole genome shotgun (WGS) entry which is preliminary data.</text>
</comment>
<organism evidence="1 2">
    <name type="scientific">Sporosarcina newyorkensis 2681</name>
    <dbReference type="NCBI Taxonomy" id="1027292"/>
    <lineage>
        <taxon>Bacteria</taxon>
        <taxon>Bacillati</taxon>
        <taxon>Bacillota</taxon>
        <taxon>Bacilli</taxon>
        <taxon>Bacillales</taxon>
        <taxon>Caryophanaceae</taxon>
        <taxon>Sporosarcina</taxon>
    </lineage>
</organism>
<dbReference type="Proteomes" id="UP000005316">
    <property type="component" value="Unassembled WGS sequence"/>
</dbReference>